<keyword evidence="7" id="KW-1185">Reference proteome</keyword>
<gene>
    <name evidence="8" type="primary">LOC104743961</name>
</gene>
<reference evidence="7" key="1">
    <citation type="journal article" date="2014" name="Nat. Commun.">
        <title>The emerging biofuel crop Camelina sativa retains a highly undifferentiated hexaploid genome structure.</title>
        <authorList>
            <person name="Kagale S."/>
            <person name="Koh C."/>
            <person name="Nixon J."/>
            <person name="Bollina V."/>
            <person name="Clarke W.E."/>
            <person name="Tuteja R."/>
            <person name="Spillane C."/>
            <person name="Robinson S.J."/>
            <person name="Links M.G."/>
            <person name="Clarke C."/>
            <person name="Higgins E.E."/>
            <person name="Huebert T."/>
            <person name="Sharpe A.G."/>
            <person name="Parkin I.A."/>
        </authorList>
    </citation>
    <scope>NUCLEOTIDE SEQUENCE [LARGE SCALE GENOMIC DNA]</scope>
    <source>
        <strain evidence="7">cv. DH55</strain>
    </source>
</reference>
<feature type="domain" description="NAC" evidence="6">
    <location>
        <begin position="1"/>
        <end position="58"/>
    </location>
</feature>
<proteinExistence type="predicted"/>
<keyword evidence="2" id="KW-0238">DNA-binding</keyword>
<dbReference type="InterPro" id="IPR003441">
    <property type="entry name" value="NAC-dom"/>
</dbReference>
<dbReference type="GeneID" id="104743961"/>
<keyword evidence="3" id="KW-0804">Transcription</keyword>
<dbReference type="PANTHER" id="PTHR31714:SF10">
    <property type="entry name" value="F-BOX ASSOCIATED UBIQUITINATION EFFECTOR FAMILY PROTEIN-RELATED"/>
    <property type="match status" value="1"/>
</dbReference>
<evidence type="ECO:0000256" key="1">
    <source>
        <dbReference type="ARBA" id="ARBA00023015"/>
    </source>
</evidence>
<sequence length="183" mass="21111">MVQISKELLFGYKKVLEYYVGERPNGVKTYWLMQEYSSESSSVDNEKVDHALCKIYLTLKGAKKKKAGDQEEENEKLKKEEEAGDNQDLHQPDQSQSHDMVYQHPQYCLLPAQNQKPQTQTQPIPYNSSELISFEQERVIPEDFEDFFADFIKPHSLAGDEDSSSYGLFEGFDTVGMIKDCTY</sequence>
<evidence type="ECO:0000256" key="4">
    <source>
        <dbReference type="ARBA" id="ARBA00023242"/>
    </source>
</evidence>
<protein>
    <submittedName>
        <fullName evidence="8">NAC domain-containing protein 41-like</fullName>
    </submittedName>
</protein>
<feature type="compositionally biased region" description="Basic and acidic residues" evidence="5">
    <location>
        <begin position="75"/>
        <end position="91"/>
    </location>
</feature>
<dbReference type="InterPro" id="IPR036093">
    <property type="entry name" value="NAC_dom_sf"/>
</dbReference>
<reference evidence="8" key="2">
    <citation type="submission" date="2025-08" db="UniProtKB">
        <authorList>
            <consortium name="RefSeq"/>
        </authorList>
    </citation>
    <scope>IDENTIFICATION</scope>
    <source>
        <tissue evidence="8">Leaf</tissue>
    </source>
</reference>
<accession>A0ABM0VYW9</accession>
<keyword evidence="4" id="KW-0539">Nucleus</keyword>
<evidence type="ECO:0000313" key="8">
    <source>
        <dbReference type="RefSeq" id="XP_010463290.1"/>
    </source>
</evidence>
<dbReference type="Gene3D" id="2.170.150.80">
    <property type="entry name" value="NAC domain"/>
    <property type="match status" value="1"/>
</dbReference>
<evidence type="ECO:0000256" key="2">
    <source>
        <dbReference type="ARBA" id="ARBA00023125"/>
    </source>
</evidence>
<evidence type="ECO:0000256" key="3">
    <source>
        <dbReference type="ARBA" id="ARBA00023163"/>
    </source>
</evidence>
<evidence type="ECO:0000256" key="5">
    <source>
        <dbReference type="SAM" id="MobiDB-lite"/>
    </source>
</evidence>
<dbReference type="SUPFAM" id="SSF101941">
    <property type="entry name" value="NAC domain"/>
    <property type="match status" value="1"/>
</dbReference>
<dbReference type="RefSeq" id="XP_010463290.1">
    <property type="nucleotide sequence ID" value="XM_010464988.1"/>
</dbReference>
<dbReference type="PROSITE" id="PS51005">
    <property type="entry name" value="NAC"/>
    <property type="match status" value="1"/>
</dbReference>
<evidence type="ECO:0000313" key="7">
    <source>
        <dbReference type="Proteomes" id="UP000694864"/>
    </source>
</evidence>
<feature type="region of interest" description="Disordered" evidence="5">
    <location>
        <begin position="64"/>
        <end position="100"/>
    </location>
</feature>
<evidence type="ECO:0000259" key="6">
    <source>
        <dbReference type="PROSITE" id="PS51005"/>
    </source>
</evidence>
<keyword evidence="1" id="KW-0805">Transcription regulation</keyword>
<dbReference type="PANTHER" id="PTHR31714">
    <property type="entry name" value="F-BOX ASSOCIATED UBIQUITINATION EFFECTOR FAMILY PROTEIN-RELATED"/>
    <property type="match status" value="1"/>
</dbReference>
<name>A0ABM0VYW9_CAMSA</name>
<dbReference type="Proteomes" id="UP000694864">
    <property type="component" value="Chromosome 14"/>
</dbReference>
<organism evidence="7 8">
    <name type="scientific">Camelina sativa</name>
    <name type="common">False flax</name>
    <name type="synonym">Myagrum sativum</name>
    <dbReference type="NCBI Taxonomy" id="90675"/>
    <lineage>
        <taxon>Eukaryota</taxon>
        <taxon>Viridiplantae</taxon>
        <taxon>Streptophyta</taxon>
        <taxon>Embryophyta</taxon>
        <taxon>Tracheophyta</taxon>
        <taxon>Spermatophyta</taxon>
        <taxon>Magnoliopsida</taxon>
        <taxon>eudicotyledons</taxon>
        <taxon>Gunneridae</taxon>
        <taxon>Pentapetalae</taxon>
        <taxon>rosids</taxon>
        <taxon>malvids</taxon>
        <taxon>Brassicales</taxon>
        <taxon>Brassicaceae</taxon>
        <taxon>Camelineae</taxon>
        <taxon>Camelina</taxon>
    </lineage>
</organism>